<organism evidence="2 3">
    <name type="scientific">candidate division TA06 bacterium</name>
    <dbReference type="NCBI Taxonomy" id="2250710"/>
    <lineage>
        <taxon>Bacteria</taxon>
        <taxon>Bacteria division TA06</taxon>
    </lineage>
</organism>
<gene>
    <name evidence="2" type="ORF">E3J62_08120</name>
</gene>
<dbReference type="PANTHER" id="PTHR11373">
    <property type="entry name" value="DEOXYNUCLEOSIDE TRIPHOSPHATE TRIPHOSPHOHYDROLASE"/>
    <property type="match status" value="1"/>
</dbReference>
<evidence type="ECO:0000313" key="2">
    <source>
        <dbReference type="EMBL" id="TET45202.1"/>
    </source>
</evidence>
<proteinExistence type="predicted"/>
<dbReference type="Proteomes" id="UP000315525">
    <property type="component" value="Unassembled WGS sequence"/>
</dbReference>
<dbReference type="Pfam" id="PF01966">
    <property type="entry name" value="HD"/>
    <property type="match status" value="1"/>
</dbReference>
<dbReference type="SMART" id="SM00471">
    <property type="entry name" value="HDc"/>
    <property type="match status" value="1"/>
</dbReference>
<dbReference type="PANTHER" id="PTHR11373:SF4">
    <property type="entry name" value="DEOXYNUCLEOSIDE TRIPHOSPHATE TRIPHOSPHOHYDROLASE SAMHD1"/>
    <property type="match status" value="1"/>
</dbReference>
<evidence type="ECO:0000313" key="3">
    <source>
        <dbReference type="Proteomes" id="UP000315525"/>
    </source>
</evidence>
<dbReference type="GO" id="GO:0006203">
    <property type="term" value="P:dGTP catabolic process"/>
    <property type="evidence" value="ECO:0007669"/>
    <property type="project" value="TreeGrafter"/>
</dbReference>
<protein>
    <submittedName>
        <fullName evidence="2">HD domain-containing protein</fullName>
    </submittedName>
</protein>
<evidence type="ECO:0000259" key="1">
    <source>
        <dbReference type="SMART" id="SM00471"/>
    </source>
</evidence>
<dbReference type="Gene3D" id="1.10.3210.10">
    <property type="entry name" value="Hypothetical protein af1432"/>
    <property type="match status" value="1"/>
</dbReference>
<name>A0A523URN4_UNCT6</name>
<comment type="caution">
    <text evidence="2">The sequence shown here is derived from an EMBL/GenBank/DDBJ whole genome shotgun (WGS) entry which is preliminary data.</text>
</comment>
<dbReference type="InterPro" id="IPR006674">
    <property type="entry name" value="HD_domain"/>
</dbReference>
<dbReference type="GO" id="GO:0008832">
    <property type="term" value="F:dGTPase activity"/>
    <property type="evidence" value="ECO:0007669"/>
    <property type="project" value="TreeGrafter"/>
</dbReference>
<feature type="domain" description="HD/PDEase" evidence="1">
    <location>
        <begin position="73"/>
        <end position="240"/>
    </location>
</feature>
<dbReference type="EMBL" id="SOJN01000092">
    <property type="protein sequence ID" value="TET45202.1"/>
    <property type="molecule type" value="Genomic_DNA"/>
</dbReference>
<sequence>MAARGIDSPQREAGERLQHQFESMLKYSKVIRDPVHGDIWITDLEKEIMDNNWFQRLRRIRQLGPTNLVYPGANHTRFEHSIGTLYVAQQIIDAVNRNYRHVFPDDPTSRFSEYPMTPEDTFVTRIVALIHDTAHLSFGHVLEDEGNLFGEDKQWKDDKRREGVLGRVLPIIRKRMERAGIEKTRIDKTLADIESILVAEEKGENEIRRLDRPYIADICGNTICADLLDYLKRDSYFTGLKAAYDKRMLSYFVLRDYEDEATNEVKPRLAILLERRPGVLRRDVLSDCVGLLRLRYTLAEKVYYHRVKAVLSAMVIKLVFCAMKSALDKVKGKKQRDQVSQEFKDHIMLSGDDAFLYEIANMPEDIDEDLQAAKKVACSILGRQLYTITYYRLGYSPEYWTRVGEYAVPSRRYELECTLESVFEISPGSIIVYATKKDEGKEAEAKMFVRSLSPSVQPLSKLARELEHGNMAFEIELINKRYATLWRFYVLLSPEYADQWSQTLKDVCQKGIEDGDWSGLVDVRAQILEETANIKLCVSEQKEVKSAVQAIKFAREIHGVSFKEFIDNEIRKVFKRRG</sequence>
<reference evidence="2 3" key="1">
    <citation type="submission" date="2019-03" db="EMBL/GenBank/DDBJ databases">
        <title>Metabolic potential of uncultured bacteria and archaea associated with petroleum seepage in deep-sea sediments.</title>
        <authorList>
            <person name="Dong X."/>
            <person name="Hubert C."/>
        </authorList>
    </citation>
    <scope>NUCLEOTIDE SEQUENCE [LARGE SCALE GENOMIC DNA]</scope>
    <source>
        <strain evidence="2">E44_bin18</strain>
    </source>
</reference>
<dbReference type="InterPro" id="IPR050135">
    <property type="entry name" value="dGTPase-like"/>
</dbReference>
<accession>A0A523URN4</accession>
<dbReference type="SUPFAM" id="SSF109604">
    <property type="entry name" value="HD-domain/PDEase-like"/>
    <property type="match status" value="1"/>
</dbReference>
<dbReference type="AlphaFoldDB" id="A0A523URN4"/>
<dbReference type="CDD" id="cd00077">
    <property type="entry name" value="HDc"/>
    <property type="match status" value="1"/>
</dbReference>
<dbReference type="InterPro" id="IPR003607">
    <property type="entry name" value="HD/PDEase_dom"/>
</dbReference>